<protein>
    <submittedName>
        <fullName evidence="2">Uncharacterized protein</fullName>
    </submittedName>
</protein>
<feature type="coiled-coil region" evidence="1">
    <location>
        <begin position="69"/>
        <end position="96"/>
    </location>
</feature>
<keyword evidence="3" id="KW-1185">Reference proteome</keyword>
<dbReference type="Proteomes" id="UP000183629">
    <property type="component" value="Unassembled WGS sequence"/>
</dbReference>
<keyword evidence="1" id="KW-0175">Coiled coil</keyword>
<dbReference type="EMBL" id="FPBN01000001">
    <property type="protein sequence ID" value="SFU33862.1"/>
    <property type="molecule type" value="Genomic_DNA"/>
</dbReference>
<reference evidence="3" key="1">
    <citation type="submission" date="2016-10" db="EMBL/GenBank/DDBJ databases">
        <authorList>
            <person name="Varghese N."/>
            <person name="Submissions S."/>
        </authorList>
    </citation>
    <scope>NUCLEOTIDE SEQUENCE [LARGE SCALE GENOMIC DNA]</scope>
    <source>
        <strain evidence="3">LMG 15572</strain>
    </source>
</reference>
<proteinExistence type="predicted"/>
<evidence type="ECO:0000256" key="1">
    <source>
        <dbReference type="SAM" id="Coils"/>
    </source>
</evidence>
<dbReference type="AlphaFoldDB" id="A0A1I7FCG3"/>
<accession>A0A1I7FCG3</accession>
<organism evidence="2 3">
    <name type="scientific">Streptococcus gallolyticus</name>
    <dbReference type="NCBI Taxonomy" id="315405"/>
    <lineage>
        <taxon>Bacteria</taxon>
        <taxon>Bacillati</taxon>
        <taxon>Bacillota</taxon>
        <taxon>Bacilli</taxon>
        <taxon>Lactobacillales</taxon>
        <taxon>Streptococcaceae</taxon>
        <taxon>Streptococcus</taxon>
    </lineage>
</organism>
<name>A0A1I7FCG3_9STRE</name>
<dbReference type="RefSeq" id="WP_074656707.1">
    <property type="nucleotide sequence ID" value="NZ_FOLZ01000001.1"/>
</dbReference>
<gene>
    <name evidence="2" type="ORF">SAMN05660328_101315</name>
</gene>
<sequence length="102" mass="12309">MKKYELEQQMEETYASRRKTAELQETYDYYSGIVAHSEELFWQDAYQSHYASRFEMALDMTSRYRHHLIGETDEALAEFKKQEDDLEDAFVDLLRKEAQDEH</sequence>
<evidence type="ECO:0000313" key="2">
    <source>
        <dbReference type="EMBL" id="SFU33862.1"/>
    </source>
</evidence>
<evidence type="ECO:0000313" key="3">
    <source>
        <dbReference type="Proteomes" id="UP000183629"/>
    </source>
</evidence>